<dbReference type="KEGG" id="lak:106159339"/>
<organism evidence="3 4">
    <name type="scientific">Lingula anatina</name>
    <name type="common">Brachiopod</name>
    <name type="synonym">Lingula unguis</name>
    <dbReference type="NCBI Taxonomy" id="7574"/>
    <lineage>
        <taxon>Eukaryota</taxon>
        <taxon>Metazoa</taxon>
        <taxon>Spiralia</taxon>
        <taxon>Lophotrochozoa</taxon>
        <taxon>Brachiopoda</taxon>
        <taxon>Linguliformea</taxon>
        <taxon>Lingulata</taxon>
        <taxon>Lingulida</taxon>
        <taxon>Linguloidea</taxon>
        <taxon>Lingulidae</taxon>
        <taxon>Lingula</taxon>
    </lineage>
</organism>
<feature type="compositionally biased region" description="Polar residues" evidence="2">
    <location>
        <begin position="25"/>
        <end position="38"/>
    </location>
</feature>
<dbReference type="GeneID" id="106159339"/>
<dbReference type="RefSeq" id="XP_013391056.1">
    <property type="nucleotide sequence ID" value="XM_013535602.1"/>
</dbReference>
<feature type="compositionally biased region" description="Basic and acidic residues" evidence="2">
    <location>
        <begin position="76"/>
        <end position="87"/>
    </location>
</feature>
<dbReference type="GO" id="GO:0005813">
    <property type="term" value="C:centrosome"/>
    <property type="evidence" value="ECO:0007669"/>
    <property type="project" value="InterPro"/>
</dbReference>
<evidence type="ECO:0000313" key="4">
    <source>
        <dbReference type="RefSeq" id="XP_013391056.1"/>
    </source>
</evidence>
<reference evidence="4" key="1">
    <citation type="submission" date="2025-08" db="UniProtKB">
        <authorList>
            <consortium name="RefSeq"/>
        </authorList>
    </citation>
    <scope>IDENTIFICATION</scope>
    <source>
        <tissue evidence="4">Gonads</tissue>
    </source>
</reference>
<dbReference type="PANTHER" id="PTHR21616">
    <property type="entry name" value="CENTROSOME SPINDLE POLE ASSOCIATED PROTEIN"/>
    <property type="match status" value="1"/>
</dbReference>
<accession>A0A1S3HZQ8</accession>
<dbReference type="GO" id="GO:0005874">
    <property type="term" value="C:microtubule"/>
    <property type="evidence" value="ECO:0007669"/>
    <property type="project" value="InterPro"/>
</dbReference>
<dbReference type="AlphaFoldDB" id="A0A1S3HZQ8"/>
<dbReference type="InterPro" id="IPR026708">
    <property type="entry name" value="CSPP1"/>
</dbReference>
<evidence type="ECO:0000313" key="3">
    <source>
        <dbReference type="Proteomes" id="UP000085678"/>
    </source>
</evidence>
<evidence type="ECO:0000256" key="1">
    <source>
        <dbReference type="SAM" id="Coils"/>
    </source>
</evidence>
<sequence>MAAARLETNRVPLSLQHDLTPHDPYSNNNTSLDMSTKAATGLGENFRFKGFPERNMDSPRRPILGDKPLEPTYNADFRKAQHLHPDRPLGQLGHGFEYGSTGSPHKSEGPRPLGNPLQDKTSADLLKHRQQMEIAEQDIQEFKQWKKHQINAKEEEKRRDLEMLKSYNPWGKAGGGAPNQKEDARLQRFDDDILFNPKTNTKTSEYYPTFGTQGGGAPIRTTSGQIVTEIPKDKLIRFQSDARRTEPMIEPFRYAAGRDKASDLHRALDQQTYEKLVNQQKSRSQELKEEMDMLTFDPFGKPGAGAPLKSKTGSRYMLRRPITLTNNSTELQRVERRMATDPDLRRAQGFPNLNRGGSKSENNFDFYDPFGKGTGQPIRDQFGNVARHKNSDKDMGVISFDKGSNEGVSLEVGKFASGGGAPVRAKDGHAVTKMKITMDKDAFGENRFQMDHPMHHMETKTGDDAGYDKWWGREGAGAPIRDNRGNIVTNRRREVDSGDERRKKAAPALLQELQREMVEQQQNKKEMNDSFKQPASDLATIMNKGQTGKPRRDPETGLLTNQSLNVSDVTRMAVDERRQLTNDSHKYHSDLQRLAEERQRIKELEKLRDIQQGQKHQEAYNSFWGRPGAGAPAAPDARKANLDNILNSPRRDHNDYHKVVNTVSGTTTDTDHAGAKGVYARSTLGSNHANLFEFNPPKKQRREYKVNAPWANY</sequence>
<feature type="coiled-coil region" evidence="1">
    <location>
        <begin position="587"/>
        <end position="614"/>
    </location>
</feature>
<feature type="compositionally biased region" description="Basic and acidic residues" evidence="2">
    <location>
        <begin position="46"/>
        <end position="69"/>
    </location>
</feature>
<proteinExistence type="predicted"/>
<dbReference type="InParanoid" id="A0A1S3HZQ8"/>
<keyword evidence="1" id="KW-0175">Coiled coil</keyword>
<dbReference type="PANTHER" id="PTHR21616:SF3">
    <property type="match status" value="1"/>
</dbReference>
<protein>
    <submittedName>
        <fullName evidence="4">Uncharacterized protein LOC106159339 isoform X1</fullName>
    </submittedName>
</protein>
<gene>
    <name evidence="4" type="primary">LOC106159339</name>
</gene>
<evidence type="ECO:0000256" key="2">
    <source>
        <dbReference type="SAM" id="MobiDB-lite"/>
    </source>
</evidence>
<dbReference type="Proteomes" id="UP000085678">
    <property type="component" value="Unplaced"/>
</dbReference>
<keyword evidence="3" id="KW-1185">Reference proteome</keyword>
<dbReference type="OrthoDB" id="8185397at2759"/>
<feature type="region of interest" description="Disordered" evidence="2">
    <location>
        <begin position="1"/>
        <end position="119"/>
    </location>
</feature>
<name>A0A1S3HZQ8_LINAN</name>
<dbReference type="GO" id="GO:0032467">
    <property type="term" value="P:positive regulation of cytokinesis"/>
    <property type="evidence" value="ECO:0007669"/>
    <property type="project" value="InterPro"/>
</dbReference>
<dbReference type="GO" id="GO:0000922">
    <property type="term" value="C:spindle pole"/>
    <property type="evidence" value="ECO:0007669"/>
    <property type="project" value="InterPro"/>
</dbReference>